<feature type="domain" description="RsiG-like" evidence="2">
    <location>
        <begin position="25"/>
        <end position="80"/>
    </location>
</feature>
<proteinExistence type="predicted"/>
<dbReference type="Pfam" id="PF22802">
    <property type="entry name" value="RsiG"/>
    <property type="match status" value="2"/>
</dbReference>
<evidence type="ECO:0000313" key="3">
    <source>
        <dbReference type="EMBL" id="PPK92054.1"/>
    </source>
</evidence>
<dbReference type="InterPro" id="IPR049575">
    <property type="entry name" value="RsiG-like"/>
</dbReference>
<keyword evidence="4" id="KW-1185">Reference proteome</keyword>
<feature type="domain" description="RsiG-like" evidence="2">
    <location>
        <begin position="133"/>
        <end position="191"/>
    </location>
</feature>
<dbReference type="AlphaFoldDB" id="A0A2S6ICV5"/>
<dbReference type="Proteomes" id="UP000239485">
    <property type="component" value="Unassembled WGS sequence"/>
</dbReference>
<feature type="coiled-coil region" evidence="1">
    <location>
        <begin position="139"/>
        <end position="166"/>
    </location>
</feature>
<dbReference type="OrthoDB" id="5182641at2"/>
<accession>A0A2S6ICV5</accession>
<protein>
    <recommendedName>
        <fullName evidence="2">RsiG-like domain-containing protein</fullName>
    </recommendedName>
</protein>
<dbReference type="EMBL" id="PTJD01000017">
    <property type="protein sequence ID" value="PPK92054.1"/>
    <property type="molecule type" value="Genomic_DNA"/>
</dbReference>
<dbReference type="RefSeq" id="WP_104435231.1">
    <property type="nucleotide sequence ID" value="NZ_PTJD01000017.1"/>
</dbReference>
<gene>
    <name evidence="3" type="ORF">CLV92_11717</name>
</gene>
<organism evidence="3 4">
    <name type="scientific">Kineococcus xinjiangensis</name>
    <dbReference type="NCBI Taxonomy" id="512762"/>
    <lineage>
        <taxon>Bacteria</taxon>
        <taxon>Bacillati</taxon>
        <taxon>Actinomycetota</taxon>
        <taxon>Actinomycetes</taxon>
        <taxon>Kineosporiales</taxon>
        <taxon>Kineosporiaceae</taxon>
        <taxon>Kineococcus</taxon>
    </lineage>
</organism>
<comment type="caution">
    <text evidence="3">The sequence shown here is derived from an EMBL/GenBank/DDBJ whole genome shotgun (WGS) entry which is preliminary data.</text>
</comment>
<sequence length="198" mass="21945">MASDESSGYQEGGRRAIDRILSPAFLEDLDGIPLEDLRSRRTLAEQEEADLSYARRLLQGRLDIMQAETARRAGADGAVDLPSVRSDAELVEALTDVLAEPRRMNHGYGRHSLVEPSRVGEHRRQAEAAVADPRLSDLAALGDDELAQAQETLRDMERELSADRHRVQHVMDACTEEITRRYREGVVSVEDTLGVPGS</sequence>
<evidence type="ECO:0000259" key="2">
    <source>
        <dbReference type="Pfam" id="PF22802"/>
    </source>
</evidence>
<dbReference type="CDD" id="cd21107">
    <property type="entry name" value="RsiG"/>
    <property type="match status" value="1"/>
</dbReference>
<dbReference type="InterPro" id="IPR055209">
    <property type="entry name" value="RsiG-like_dom"/>
</dbReference>
<reference evidence="3 4" key="1">
    <citation type="submission" date="2018-02" db="EMBL/GenBank/DDBJ databases">
        <title>Genomic Encyclopedia of Archaeal and Bacterial Type Strains, Phase II (KMG-II): from individual species to whole genera.</title>
        <authorList>
            <person name="Goeker M."/>
        </authorList>
    </citation>
    <scope>NUCLEOTIDE SEQUENCE [LARGE SCALE GENOMIC DNA]</scope>
    <source>
        <strain evidence="3 4">DSM 22857</strain>
    </source>
</reference>
<evidence type="ECO:0000256" key="1">
    <source>
        <dbReference type="SAM" id="Coils"/>
    </source>
</evidence>
<evidence type="ECO:0000313" key="4">
    <source>
        <dbReference type="Proteomes" id="UP000239485"/>
    </source>
</evidence>
<name>A0A2S6ICV5_9ACTN</name>
<keyword evidence="1" id="KW-0175">Coiled coil</keyword>